<name>A0A813Q289_ADIRI</name>
<evidence type="ECO:0000259" key="1">
    <source>
        <dbReference type="Pfam" id="PF00389"/>
    </source>
</evidence>
<dbReference type="GO" id="GO:0016616">
    <property type="term" value="F:oxidoreductase activity, acting on the CH-OH group of donors, NAD or NADP as acceptor"/>
    <property type="evidence" value="ECO:0007669"/>
    <property type="project" value="InterPro"/>
</dbReference>
<proteinExistence type="predicted"/>
<gene>
    <name evidence="2" type="ORF">XAT740_LOCUS853</name>
</gene>
<accession>A0A813Q289</accession>
<keyword evidence="3" id="KW-1185">Reference proteome</keyword>
<dbReference type="Pfam" id="PF00389">
    <property type="entry name" value="2-Hacid_dh"/>
    <property type="match status" value="1"/>
</dbReference>
<dbReference type="SUPFAM" id="SSF52283">
    <property type="entry name" value="Formate/glycerate dehydrogenase catalytic domain-like"/>
    <property type="match status" value="1"/>
</dbReference>
<comment type="caution">
    <text evidence="2">The sequence shown here is derived from an EMBL/GenBank/DDBJ whole genome shotgun (WGS) entry which is preliminary data.</text>
</comment>
<dbReference type="AlphaFoldDB" id="A0A813Q289"/>
<dbReference type="Proteomes" id="UP000663828">
    <property type="component" value="Unassembled WGS sequence"/>
</dbReference>
<reference evidence="2" key="1">
    <citation type="submission" date="2021-02" db="EMBL/GenBank/DDBJ databases">
        <authorList>
            <person name="Nowell W R."/>
        </authorList>
    </citation>
    <scope>NUCLEOTIDE SEQUENCE</scope>
</reference>
<evidence type="ECO:0000313" key="2">
    <source>
        <dbReference type="EMBL" id="CAF0759398.1"/>
    </source>
</evidence>
<dbReference type="EMBL" id="CAJNOR010000024">
    <property type="protein sequence ID" value="CAF0759398.1"/>
    <property type="molecule type" value="Genomic_DNA"/>
</dbReference>
<evidence type="ECO:0000313" key="3">
    <source>
        <dbReference type="Proteomes" id="UP000663828"/>
    </source>
</evidence>
<sequence>MLSTIFKQSLLKSQSLIRYASTSSEQHTVLVVLYEGLPKVLINLVVHFVVFQGGEAGKKNKKILGCVENALGLPEWIKKNKLENRLKLVVTSDKQGENSLAEKVLPEASVVISQPFWPCYLDQARIDKAKKLKLAITAGVGSDHVNLEAACKRGML</sequence>
<feature type="domain" description="D-isomer specific 2-hydroxyacid dehydrogenase catalytic" evidence="1">
    <location>
        <begin position="85"/>
        <end position="155"/>
    </location>
</feature>
<protein>
    <recommendedName>
        <fullName evidence="1">D-isomer specific 2-hydroxyacid dehydrogenase catalytic domain-containing protein</fullName>
    </recommendedName>
</protein>
<dbReference type="GO" id="GO:0051287">
    <property type="term" value="F:NAD binding"/>
    <property type="evidence" value="ECO:0007669"/>
    <property type="project" value="InterPro"/>
</dbReference>
<dbReference type="Gene3D" id="3.40.50.720">
    <property type="entry name" value="NAD(P)-binding Rossmann-like Domain"/>
    <property type="match status" value="1"/>
</dbReference>
<organism evidence="2 3">
    <name type="scientific">Adineta ricciae</name>
    <name type="common">Rotifer</name>
    <dbReference type="NCBI Taxonomy" id="249248"/>
    <lineage>
        <taxon>Eukaryota</taxon>
        <taxon>Metazoa</taxon>
        <taxon>Spiralia</taxon>
        <taxon>Gnathifera</taxon>
        <taxon>Rotifera</taxon>
        <taxon>Eurotatoria</taxon>
        <taxon>Bdelloidea</taxon>
        <taxon>Adinetida</taxon>
        <taxon>Adinetidae</taxon>
        <taxon>Adineta</taxon>
    </lineage>
</organism>
<dbReference type="InterPro" id="IPR006139">
    <property type="entry name" value="D-isomer_2_OHA_DH_cat_dom"/>
</dbReference>